<dbReference type="PANTHER" id="PTHR34822">
    <property type="entry name" value="GRPB DOMAIN PROTEIN (AFU_ORTHOLOGUE AFUA_1G01530)"/>
    <property type="match status" value="1"/>
</dbReference>
<protein>
    <submittedName>
        <fullName evidence="1">GrpB family protein</fullName>
    </submittedName>
</protein>
<reference evidence="1 2" key="1">
    <citation type="submission" date="2022-04" db="EMBL/GenBank/DDBJ databases">
        <title>Diverse halophilic archaea isolated from saline environments.</title>
        <authorList>
            <person name="Cui H.-L."/>
        </authorList>
    </citation>
    <scope>NUCLEOTIDE SEQUENCE [LARGE SCALE GENOMIC DNA]</scope>
    <source>
        <strain evidence="1 2">XZYJT49</strain>
    </source>
</reference>
<dbReference type="Gene3D" id="3.30.460.10">
    <property type="entry name" value="Beta Polymerase, domain 2"/>
    <property type="match status" value="1"/>
</dbReference>
<dbReference type="PANTHER" id="PTHR34822:SF1">
    <property type="entry name" value="GRPB FAMILY PROTEIN"/>
    <property type="match status" value="1"/>
</dbReference>
<organism evidence="1 2">
    <name type="scientific">Halorussus limi</name>
    <dbReference type="NCBI Taxonomy" id="2938695"/>
    <lineage>
        <taxon>Archaea</taxon>
        <taxon>Methanobacteriati</taxon>
        <taxon>Methanobacteriota</taxon>
        <taxon>Stenosarchaea group</taxon>
        <taxon>Halobacteria</taxon>
        <taxon>Halobacteriales</taxon>
        <taxon>Haladaptataceae</taxon>
        <taxon>Halorussus</taxon>
    </lineage>
</organism>
<accession>A0A8U0HXR5</accession>
<dbReference type="Proteomes" id="UP000830729">
    <property type="component" value="Chromosome"/>
</dbReference>
<gene>
    <name evidence="1" type="ORF">M0R89_06485</name>
</gene>
<dbReference type="GeneID" id="72184830"/>
<dbReference type="RefSeq" id="WP_248651745.1">
    <property type="nucleotide sequence ID" value="NZ_CP096659.1"/>
</dbReference>
<proteinExistence type="predicted"/>
<dbReference type="KEGG" id="halx:M0R89_06485"/>
<dbReference type="InterPro" id="IPR043519">
    <property type="entry name" value="NT_sf"/>
</dbReference>
<name>A0A8U0HXR5_9EURY</name>
<dbReference type="AlphaFoldDB" id="A0A8U0HXR5"/>
<sequence length="177" mass="20216">MDETPITIREYDPTWAETFEAERERLETFLESRTSRIEHVGSTAVEGLGAKPVIDVLAVVTDLPGAWGDLDNLATFYGYELSHIPGDWLFLQRTDDSGQLYNLHLIQESDDQWRDDLLFREYLRANPDVRDEYEAVKREAAESHPSDITAYNAAKDEFCRSVLSRAKSDESVTVPDE</sequence>
<keyword evidence="2" id="KW-1185">Reference proteome</keyword>
<dbReference type="InterPro" id="IPR007344">
    <property type="entry name" value="GrpB/CoaE"/>
</dbReference>
<dbReference type="SUPFAM" id="SSF81301">
    <property type="entry name" value="Nucleotidyltransferase"/>
    <property type="match status" value="1"/>
</dbReference>
<dbReference type="EMBL" id="CP096659">
    <property type="protein sequence ID" value="UPV75707.1"/>
    <property type="molecule type" value="Genomic_DNA"/>
</dbReference>
<evidence type="ECO:0000313" key="2">
    <source>
        <dbReference type="Proteomes" id="UP000830729"/>
    </source>
</evidence>
<dbReference type="Pfam" id="PF04229">
    <property type="entry name" value="GrpB"/>
    <property type="match status" value="1"/>
</dbReference>
<evidence type="ECO:0000313" key="1">
    <source>
        <dbReference type="EMBL" id="UPV75707.1"/>
    </source>
</evidence>